<keyword evidence="3" id="KW-1185">Reference proteome</keyword>
<gene>
    <name evidence="2" type="ORF">K0U00_14895</name>
</gene>
<proteinExistence type="predicted"/>
<evidence type="ECO:0000313" key="2">
    <source>
        <dbReference type="EMBL" id="MBW7455311.1"/>
    </source>
</evidence>
<dbReference type="EMBL" id="JAHZIK010000340">
    <property type="protein sequence ID" value="MBW7455311.1"/>
    <property type="molecule type" value="Genomic_DNA"/>
</dbReference>
<evidence type="ECO:0000259" key="1">
    <source>
        <dbReference type="Pfam" id="PF08874"/>
    </source>
</evidence>
<reference evidence="2 3" key="1">
    <citation type="submission" date="2021-07" db="EMBL/GenBank/DDBJ databases">
        <title>Paenibacillus radiodurans sp. nov., isolated from the southeastern edge of Tengger Desert.</title>
        <authorList>
            <person name="Zhang G."/>
        </authorList>
    </citation>
    <scope>NUCLEOTIDE SEQUENCE [LARGE SCALE GENOMIC DNA]</scope>
    <source>
        <strain evidence="2 3">CCM 7311</strain>
    </source>
</reference>
<dbReference type="Proteomes" id="UP001519887">
    <property type="component" value="Unassembled WGS sequence"/>
</dbReference>
<protein>
    <submittedName>
        <fullName evidence="2">DUF1835 domain-containing protein</fullName>
    </submittedName>
</protein>
<comment type="caution">
    <text evidence="2">The sequence shown here is derived from an EMBL/GenBank/DDBJ whole genome shotgun (WGS) entry which is preliminary data.</text>
</comment>
<accession>A0ABS7C3L5</accession>
<evidence type="ECO:0000313" key="3">
    <source>
        <dbReference type="Proteomes" id="UP001519887"/>
    </source>
</evidence>
<feature type="non-terminal residue" evidence="2">
    <location>
        <position position="100"/>
    </location>
</feature>
<organism evidence="2 3">
    <name type="scientific">Paenibacillus sepulcri</name>
    <dbReference type="NCBI Taxonomy" id="359917"/>
    <lineage>
        <taxon>Bacteria</taxon>
        <taxon>Bacillati</taxon>
        <taxon>Bacillota</taxon>
        <taxon>Bacilli</taxon>
        <taxon>Bacillales</taxon>
        <taxon>Paenibacillaceae</taxon>
        <taxon>Paenibacillus</taxon>
    </lineage>
</organism>
<name>A0ABS7C3L5_9BACL</name>
<dbReference type="InterPro" id="IPR014973">
    <property type="entry name" value="DUF1835"/>
</dbReference>
<feature type="domain" description="DUF1835" evidence="1">
    <location>
        <begin position="2"/>
        <end position="97"/>
    </location>
</feature>
<sequence length="100" mass="11721">MLHIVNGDATADKLKQGVVQGDILVWRELYTFGPVFRDMSERGNRAERAGYLERTLGIPREEYIRSSEEQEAALQEFHRYDEVILWFEHDLFDQTMLGCL</sequence>
<dbReference type="Pfam" id="PF08874">
    <property type="entry name" value="DUF1835"/>
    <property type="match status" value="1"/>
</dbReference>